<protein>
    <submittedName>
        <fullName evidence="1">Uncharacterized protein</fullName>
    </submittedName>
</protein>
<reference evidence="1 2" key="1">
    <citation type="submission" date="2019-03" db="EMBL/GenBank/DDBJ databases">
        <title>First draft genome of Liparis tanakae, snailfish: a comprehensive survey of snailfish specific genes.</title>
        <authorList>
            <person name="Kim W."/>
            <person name="Song I."/>
            <person name="Jeong J.-H."/>
            <person name="Kim D."/>
            <person name="Kim S."/>
            <person name="Ryu S."/>
            <person name="Song J.Y."/>
            <person name="Lee S.K."/>
        </authorList>
    </citation>
    <scope>NUCLEOTIDE SEQUENCE [LARGE SCALE GENOMIC DNA]</scope>
    <source>
        <tissue evidence="1">Muscle</tissue>
    </source>
</reference>
<accession>A0A4Z2H6U6</accession>
<keyword evidence="2" id="KW-1185">Reference proteome</keyword>
<proteinExistence type="predicted"/>
<sequence length="85" mass="9701">MSLSLSKVEKGRPWWYVMESPGGEMKRVGAQKTWLTSTDSSRWESLTIHPPPSVVMSQYTWMGGLSSPFTYTAYRPELASPFRKI</sequence>
<dbReference type="AlphaFoldDB" id="A0A4Z2H6U6"/>
<dbReference type="Proteomes" id="UP000314294">
    <property type="component" value="Unassembled WGS sequence"/>
</dbReference>
<organism evidence="1 2">
    <name type="scientific">Liparis tanakae</name>
    <name type="common">Tanaka's snailfish</name>
    <dbReference type="NCBI Taxonomy" id="230148"/>
    <lineage>
        <taxon>Eukaryota</taxon>
        <taxon>Metazoa</taxon>
        <taxon>Chordata</taxon>
        <taxon>Craniata</taxon>
        <taxon>Vertebrata</taxon>
        <taxon>Euteleostomi</taxon>
        <taxon>Actinopterygii</taxon>
        <taxon>Neopterygii</taxon>
        <taxon>Teleostei</taxon>
        <taxon>Neoteleostei</taxon>
        <taxon>Acanthomorphata</taxon>
        <taxon>Eupercaria</taxon>
        <taxon>Perciformes</taxon>
        <taxon>Cottioidei</taxon>
        <taxon>Cottales</taxon>
        <taxon>Liparidae</taxon>
        <taxon>Liparis</taxon>
    </lineage>
</organism>
<evidence type="ECO:0000313" key="2">
    <source>
        <dbReference type="Proteomes" id="UP000314294"/>
    </source>
</evidence>
<evidence type="ECO:0000313" key="1">
    <source>
        <dbReference type="EMBL" id="TNN61230.1"/>
    </source>
</evidence>
<dbReference type="EMBL" id="SRLO01000319">
    <property type="protein sequence ID" value="TNN61230.1"/>
    <property type="molecule type" value="Genomic_DNA"/>
</dbReference>
<gene>
    <name evidence="1" type="ORF">EYF80_028525</name>
</gene>
<name>A0A4Z2H6U6_9TELE</name>
<comment type="caution">
    <text evidence="1">The sequence shown here is derived from an EMBL/GenBank/DDBJ whole genome shotgun (WGS) entry which is preliminary data.</text>
</comment>